<evidence type="ECO:0000313" key="4">
    <source>
        <dbReference type="Proteomes" id="UP000037043"/>
    </source>
</evidence>
<dbReference type="PROSITE" id="PS51257">
    <property type="entry name" value="PROKAR_LIPOPROTEIN"/>
    <property type="match status" value="1"/>
</dbReference>
<dbReference type="Gene3D" id="3.10.350.10">
    <property type="entry name" value="LysM domain"/>
    <property type="match status" value="3"/>
</dbReference>
<dbReference type="SUPFAM" id="SSF54106">
    <property type="entry name" value="LysM domain"/>
    <property type="match status" value="3"/>
</dbReference>
<organism evidence="3 4">
    <name type="scientific">Clostridium homopropionicum DSM 5847</name>
    <dbReference type="NCBI Taxonomy" id="1121318"/>
    <lineage>
        <taxon>Bacteria</taxon>
        <taxon>Bacillati</taxon>
        <taxon>Bacillota</taxon>
        <taxon>Clostridia</taxon>
        <taxon>Eubacteriales</taxon>
        <taxon>Clostridiaceae</taxon>
        <taxon>Clostridium</taxon>
    </lineage>
</organism>
<accession>A0A0L6ZF18</accession>
<dbReference type="RefSeq" id="WP_052219660.1">
    <property type="nucleotide sequence ID" value="NZ_LHUR01000005.1"/>
</dbReference>
<dbReference type="STRING" id="36844.SAMN04488501_105182"/>
<feature type="domain" description="LysM" evidence="2">
    <location>
        <begin position="135"/>
        <end position="178"/>
    </location>
</feature>
<feature type="domain" description="LysM" evidence="2">
    <location>
        <begin position="78"/>
        <end position="121"/>
    </location>
</feature>
<reference evidence="4" key="1">
    <citation type="submission" date="2015-08" db="EMBL/GenBank/DDBJ databases">
        <title>Genome sequence of the strict anaerobe Clostridium homopropionicum LuHBu1 (DSM 5847T).</title>
        <authorList>
            <person name="Poehlein A."/>
            <person name="Beck M."/>
            <person name="Schiel-Bengelsdorf B."/>
            <person name="Bengelsdorf F.R."/>
            <person name="Daniel R."/>
            <person name="Duerre P."/>
        </authorList>
    </citation>
    <scope>NUCLEOTIDE SEQUENCE [LARGE SCALE GENOMIC DNA]</scope>
    <source>
        <strain evidence="4">DSM 5847</strain>
    </source>
</reference>
<dbReference type="PANTHER" id="PTHR33734:SF22">
    <property type="entry name" value="MEMBRANE-BOUND LYTIC MUREIN TRANSGLYCOSYLASE D"/>
    <property type="match status" value="1"/>
</dbReference>
<feature type="chain" id="PRO_5005570358" evidence="1">
    <location>
        <begin position="25"/>
        <end position="337"/>
    </location>
</feature>
<comment type="caution">
    <text evidence="3">The sequence shown here is derived from an EMBL/GenBank/DDBJ whole genome shotgun (WGS) entry which is preliminary data.</text>
</comment>
<evidence type="ECO:0000259" key="2">
    <source>
        <dbReference type="PROSITE" id="PS51782"/>
    </source>
</evidence>
<keyword evidence="4" id="KW-1185">Reference proteome</keyword>
<dbReference type="PATRIC" id="fig|1121318.3.peg.43"/>
<feature type="signal peptide" evidence="1">
    <location>
        <begin position="1"/>
        <end position="24"/>
    </location>
</feature>
<dbReference type="PANTHER" id="PTHR33734">
    <property type="entry name" value="LYSM DOMAIN-CONTAINING GPI-ANCHORED PROTEIN 2"/>
    <property type="match status" value="1"/>
</dbReference>
<dbReference type="Proteomes" id="UP000037043">
    <property type="component" value="Unassembled WGS sequence"/>
</dbReference>
<proteinExistence type="predicted"/>
<dbReference type="EMBL" id="LHUR01000005">
    <property type="protein sequence ID" value="KOA21373.1"/>
    <property type="molecule type" value="Genomic_DNA"/>
</dbReference>
<dbReference type="Pfam" id="PF01476">
    <property type="entry name" value="LysM"/>
    <property type="match status" value="3"/>
</dbReference>
<name>A0A0L6ZF18_9CLOT</name>
<keyword evidence="1" id="KW-0732">Signal</keyword>
<feature type="domain" description="LysM" evidence="2">
    <location>
        <begin position="28"/>
        <end position="72"/>
    </location>
</feature>
<dbReference type="InterPro" id="IPR036779">
    <property type="entry name" value="LysM_dom_sf"/>
</dbReference>
<evidence type="ECO:0000313" key="3">
    <source>
        <dbReference type="EMBL" id="KOA21373.1"/>
    </source>
</evidence>
<keyword evidence="3" id="KW-0378">Hydrolase</keyword>
<dbReference type="AlphaFoldDB" id="A0A0L6ZF18"/>
<sequence length="337" mass="37721">MKLKRFTFILTGLLLACNSSIVKASTIIDYSVKSGDSLWKISQAYNTTVDKITSLNNLTSTNYIYVGQTLKIEDNRYTSYTVISGDTLWKISVKFNTTVDNILKFNNLASTTIYIGQVLRIPLASTIQTSQVQTVNYTVAAGDTVWGVAQKFNTSMDAIVKSNMLAEPVFMPGQTITVPVNSTQIVKPVGITMYKARLNNNFGDIYTWENGRRLFTVGEKGTLTDLYTGISFQMKYYGGSNHSDIVPLTFSDSDKMKQIYPTWSWSAMRPMLLTFTQGGTYYKMAVSVTGMPHSTTDMYEQNGINGHFDMYFYNSTSHVSNELNPTHQQNILKANGQ</sequence>
<protein>
    <submittedName>
        <fullName evidence="3">Peptidoglycan endopeptidase LytF</fullName>
        <ecNumber evidence="3">3.4.-.-</ecNumber>
    </submittedName>
</protein>
<dbReference type="PROSITE" id="PS51782">
    <property type="entry name" value="LYSM"/>
    <property type="match status" value="3"/>
</dbReference>
<dbReference type="GO" id="GO:0016787">
    <property type="term" value="F:hydrolase activity"/>
    <property type="evidence" value="ECO:0007669"/>
    <property type="project" value="UniProtKB-KW"/>
</dbReference>
<gene>
    <name evidence="3" type="primary">lytF</name>
    <name evidence="3" type="ORF">CLHOM_00440</name>
</gene>
<dbReference type="SMART" id="SM00257">
    <property type="entry name" value="LysM"/>
    <property type="match status" value="3"/>
</dbReference>
<dbReference type="CDD" id="cd00118">
    <property type="entry name" value="LysM"/>
    <property type="match status" value="3"/>
</dbReference>
<dbReference type="EC" id="3.4.-.-" evidence="3"/>
<evidence type="ECO:0000256" key="1">
    <source>
        <dbReference type="SAM" id="SignalP"/>
    </source>
</evidence>
<dbReference type="InterPro" id="IPR018392">
    <property type="entry name" value="LysM"/>
</dbReference>